<dbReference type="EMBL" id="CP098808">
    <property type="protein sequence ID" value="USJ25955.1"/>
    <property type="molecule type" value="Genomic_DNA"/>
</dbReference>
<dbReference type="RefSeq" id="WP_252160711.1">
    <property type="nucleotide sequence ID" value="NZ_CP098808.1"/>
</dbReference>
<protein>
    <submittedName>
        <fullName evidence="5">Arginase family protein</fullName>
    </submittedName>
</protein>
<dbReference type="InterPro" id="IPR023696">
    <property type="entry name" value="Ureohydrolase_dom_sf"/>
</dbReference>
<evidence type="ECO:0000313" key="6">
    <source>
        <dbReference type="Proteomes" id="UP001055460"/>
    </source>
</evidence>
<dbReference type="PANTHER" id="PTHR43782">
    <property type="entry name" value="ARGINASE"/>
    <property type="match status" value="1"/>
</dbReference>
<evidence type="ECO:0000256" key="2">
    <source>
        <dbReference type="ARBA" id="ARBA00022801"/>
    </source>
</evidence>
<dbReference type="PANTHER" id="PTHR43782:SF3">
    <property type="entry name" value="ARGINASE"/>
    <property type="match status" value="1"/>
</dbReference>
<accession>A0A9Q8YD38</accession>
<dbReference type="GO" id="GO:0005829">
    <property type="term" value="C:cytosol"/>
    <property type="evidence" value="ECO:0007669"/>
    <property type="project" value="TreeGrafter"/>
</dbReference>
<dbReference type="Gene3D" id="3.40.800.10">
    <property type="entry name" value="Ureohydrolase domain"/>
    <property type="match status" value="1"/>
</dbReference>
<dbReference type="Proteomes" id="UP001055460">
    <property type="component" value="Plasmid pA"/>
</dbReference>
<keyword evidence="5" id="KW-0614">Plasmid</keyword>
<evidence type="ECO:0000313" key="5">
    <source>
        <dbReference type="EMBL" id="USJ25955.1"/>
    </source>
</evidence>
<keyword evidence="1" id="KW-0479">Metal-binding</keyword>
<evidence type="ECO:0000256" key="3">
    <source>
        <dbReference type="ARBA" id="ARBA00023211"/>
    </source>
</evidence>
<geneLocation type="plasmid" evidence="5 6">
    <name>pA</name>
</geneLocation>
<dbReference type="PROSITE" id="PS51409">
    <property type="entry name" value="ARGINASE_2"/>
    <property type="match status" value="1"/>
</dbReference>
<dbReference type="Pfam" id="PF00491">
    <property type="entry name" value="Arginase"/>
    <property type="match status" value="1"/>
</dbReference>
<keyword evidence="2" id="KW-0378">Hydrolase</keyword>
<dbReference type="GO" id="GO:0030145">
    <property type="term" value="F:manganese ion binding"/>
    <property type="evidence" value="ECO:0007669"/>
    <property type="project" value="TreeGrafter"/>
</dbReference>
<evidence type="ECO:0000256" key="1">
    <source>
        <dbReference type="ARBA" id="ARBA00022723"/>
    </source>
</evidence>
<dbReference type="AlphaFoldDB" id="A0A9Q8YD38"/>
<comment type="similarity">
    <text evidence="4">Belongs to the arginase family.</text>
</comment>
<gene>
    <name evidence="5" type="ORF">NE863_26210</name>
</gene>
<dbReference type="CDD" id="cd09999">
    <property type="entry name" value="Arginase-like_1"/>
    <property type="match status" value="1"/>
</dbReference>
<keyword evidence="3" id="KW-0464">Manganese</keyword>
<name>A0A9Q8YD38_ENSAD</name>
<sequence length="295" mass="31004">MPVPYELLISQGRIADRTPGAIPGAALTAEALSKRTGLQPTVIGSPSPAKEDDWSASLPEAGETLAALQAAIAATLARGNKPLFIANTCSASLATLPVVARERADAVLLWFDAHGDFNTPQTTESGYLGGMVLAAACGLWESGHGSGLNPAKVVIVGARDIDPAEMDLLRQAGVCILSPTEATPEVILSLIGDAPVWIHVDWDVLEPKHVPAAYAIGGGLYPQTLRAIFAAIPKEQIAGIELAEFEASEAALKNEAAIECLLGVVEPLLAWRGAASSQRRRSRVTRPFPDRPLRS</sequence>
<organism evidence="5 6">
    <name type="scientific">Ensifer adhaerens</name>
    <name type="common">Sinorhizobium morelense</name>
    <dbReference type="NCBI Taxonomy" id="106592"/>
    <lineage>
        <taxon>Bacteria</taxon>
        <taxon>Pseudomonadati</taxon>
        <taxon>Pseudomonadota</taxon>
        <taxon>Alphaproteobacteria</taxon>
        <taxon>Hyphomicrobiales</taxon>
        <taxon>Rhizobiaceae</taxon>
        <taxon>Sinorhizobium/Ensifer group</taxon>
        <taxon>Ensifer</taxon>
    </lineage>
</organism>
<proteinExistence type="inferred from homology"/>
<reference evidence="5" key="1">
    <citation type="submission" date="2022-06" db="EMBL/GenBank/DDBJ databases">
        <title>Physiological and biochemical characterization and genomic elucidation of a strain of the genus Ensifer adhaerens M8 that combines arsenic oxidation and chromium reduction.</title>
        <authorList>
            <person name="Li X."/>
            <person name="Yu c."/>
        </authorList>
    </citation>
    <scope>NUCLEOTIDE SEQUENCE</scope>
    <source>
        <strain evidence="5">M8</strain>
        <plasmid evidence="5">pA</plasmid>
    </source>
</reference>
<dbReference type="InterPro" id="IPR006035">
    <property type="entry name" value="Ureohydrolase"/>
</dbReference>
<evidence type="ECO:0000256" key="4">
    <source>
        <dbReference type="PROSITE-ProRule" id="PRU00742"/>
    </source>
</evidence>
<dbReference type="GO" id="GO:0004053">
    <property type="term" value="F:arginase activity"/>
    <property type="evidence" value="ECO:0007669"/>
    <property type="project" value="TreeGrafter"/>
</dbReference>
<dbReference type="SUPFAM" id="SSF52768">
    <property type="entry name" value="Arginase/deacetylase"/>
    <property type="match status" value="1"/>
</dbReference>